<accession>A0A0D0DSV9</accession>
<evidence type="ECO:0000313" key="2">
    <source>
        <dbReference type="Proteomes" id="UP000054538"/>
    </source>
</evidence>
<name>A0A0D0DSV9_9AGAM</name>
<protein>
    <submittedName>
        <fullName evidence="1">Uncharacterized protein</fullName>
    </submittedName>
</protein>
<reference evidence="1 2" key="1">
    <citation type="submission" date="2014-04" db="EMBL/GenBank/DDBJ databases">
        <authorList>
            <consortium name="DOE Joint Genome Institute"/>
            <person name="Kuo A."/>
            <person name="Kohler A."/>
            <person name="Jargeat P."/>
            <person name="Nagy L.G."/>
            <person name="Floudas D."/>
            <person name="Copeland A."/>
            <person name="Barry K.W."/>
            <person name="Cichocki N."/>
            <person name="Veneault-Fourrey C."/>
            <person name="LaButti K."/>
            <person name="Lindquist E.A."/>
            <person name="Lipzen A."/>
            <person name="Lundell T."/>
            <person name="Morin E."/>
            <person name="Murat C."/>
            <person name="Sun H."/>
            <person name="Tunlid A."/>
            <person name="Henrissat B."/>
            <person name="Grigoriev I.V."/>
            <person name="Hibbett D.S."/>
            <person name="Martin F."/>
            <person name="Nordberg H.P."/>
            <person name="Cantor M.N."/>
            <person name="Hua S.X."/>
        </authorList>
    </citation>
    <scope>NUCLEOTIDE SEQUENCE [LARGE SCALE GENOMIC DNA]</scope>
    <source>
        <strain evidence="1 2">Ve08.2h10</strain>
    </source>
</reference>
<dbReference type="AlphaFoldDB" id="A0A0D0DSV9"/>
<reference evidence="2" key="2">
    <citation type="submission" date="2015-01" db="EMBL/GenBank/DDBJ databases">
        <title>Evolutionary Origins and Diversification of the Mycorrhizal Mutualists.</title>
        <authorList>
            <consortium name="DOE Joint Genome Institute"/>
            <consortium name="Mycorrhizal Genomics Consortium"/>
            <person name="Kohler A."/>
            <person name="Kuo A."/>
            <person name="Nagy L.G."/>
            <person name="Floudas D."/>
            <person name="Copeland A."/>
            <person name="Barry K.W."/>
            <person name="Cichocki N."/>
            <person name="Veneault-Fourrey C."/>
            <person name="LaButti K."/>
            <person name="Lindquist E.A."/>
            <person name="Lipzen A."/>
            <person name="Lundell T."/>
            <person name="Morin E."/>
            <person name="Murat C."/>
            <person name="Riley R."/>
            <person name="Ohm R."/>
            <person name="Sun H."/>
            <person name="Tunlid A."/>
            <person name="Henrissat B."/>
            <person name="Grigoriev I.V."/>
            <person name="Hibbett D.S."/>
            <person name="Martin F."/>
        </authorList>
    </citation>
    <scope>NUCLEOTIDE SEQUENCE [LARGE SCALE GENOMIC DNA]</scope>
    <source>
        <strain evidence="2">Ve08.2h10</strain>
    </source>
</reference>
<dbReference type="InParanoid" id="A0A0D0DSV9"/>
<dbReference type="HOGENOM" id="CLU_2831924_0_0_1"/>
<dbReference type="EMBL" id="KN825392">
    <property type="protein sequence ID" value="KIK91396.1"/>
    <property type="molecule type" value="Genomic_DNA"/>
</dbReference>
<proteinExistence type="predicted"/>
<keyword evidence="2" id="KW-1185">Reference proteome</keyword>
<gene>
    <name evidence="1" type="ORF">PAXRUDRAFT_830870</name>
</gene>
<sequence>MSRPRSFIAKHPQPEPSAPLLSRVSLQVLVIRLTCIATHSVAALIANARCETLHHSIIGQVPKTRK</sequence>
<evidence type="ECO:0000313" key="1">
    <source>
        <dbReference type="EMBL" id="KIK91396.1"/>
    </source>
</evidence>
<organism evidence="1 2">
    <name type="scientific">Paxillus rubicundulus Ve08.2h10</name>
    <dbReference type="NCBI Taxonomy" id="930991"/>
    <lineage>
        <taxon>Eukaryota</taxon>
        <taxon>Fungi</taxon>
        <taxon>Dikarya</taxon>
        <taxon>Basidiomycota</taxon>
        <taxon>Agaricomycotina</taxon>
        <taxon>Agaricomycetes</taxon>
        <taxon>Agaricomycetidae</taxon>
        <taxon>Boletales</taxon>
        <taxon>Paxilineae</taxon>
        <taxon>Paxillaceae</taxon>
        <taxon>Paxillus</taxon>
    </lineage>
</organism>
<dbReference type="Proteomes" id="UP000054538">
    <property type="component" value="Unassembled WGS sequence"/>
</dbReference>